<evidence type="ECO:0000259" key="7">
    <source>
        <dbReference type="PROSITE" id="PS51471"/>
    </source>
</evidence>
<evidence type="ECO:0000256" key="6">
    <source>
        <dbReference type="SAM" id="MobiDB-lite"/>
    </source>
</evidence>
<sequence length="286" mass="31777">MKPVSQIWGEKVSGKQEAEAVAACNTWLSETDGEMKLWFEDLQDTLQQSLLGSPKSEAIVKVRNVLPAVVAEGALALIRSVPEEDWSVTQNSLPNGSAKHRFRGAAPADSAAVRRGLSSTGLEQSVSRLFQAFASLMAGSPFTFQLGRYTQGDFISPHNDAAQMEVSTETTGKRDTYATCSRDIAVIFYLTKSWDEADGGCFIDHATGDVYVPEFNSLIAFRVPRLHSVTPVKVRRPRYSIFGWFLRELSNGPCKKRKQKGTTEVEKFQQSDRRHSKARVQRQGRS</sequence>
<reference evidence="8 9" key="1">
    <citation type="journal article" date="2015" name="Genome Biol. Evol.">
        <title>Comparative Genomics of a Bacterivorous Green Alga Reveals Evolutionary Causalities and Consequences of Phago-Mixotrophic Mode of Nutrition.</title>
        <authorList>
            <person name="Burns J.A."/>
            <person name="Paasch A."/>
            <person name="Narechania A."/>
            <person name="Kim E."/>
        </authorList>
    </citation>
    <scope>NUCLEOTIDE SEQUENCE [LARGE SCALE GENOMIC DNA]</scope>
    <source>
        <strain evidence="8 9">PLY_AMNH</strain>
    </source>
</reference>
<evidence type="ECO:0000313" key="9">
    <source>
        <dbReference type="Proteomes" id="UP001190700"/>
    </source>
</evidence>
<proteinExistence type="predicted"/>
<feature type="region of interest" description="Disordered" evidence="6">
    <location>
        <begin position="254"/>
        <end position="286"/>
    </location>
</feature>
<dbReference type="Gene3D" id="2.60.120.620">
    <property type="entry name" value="q2cbj1_9rhob like domain"/>
    <property type="match status" value="1"/>
</dbReference>
<keyword evidence="3" id="KW-0223">Dioxygenase</keyword>
<keyword evidence="4" id="KW-0560">Oxidoreductase</keyword>
<evidence type="ECO:0000313" key="8">
    <source>
        <dbReference type="EMBL" id="KAK3241218.1"/>
    </source>
</evidence>
<comment type="caution">
    <text evidence="8">The sequence shown here is derived from an EMBL/GenBank/DDBJ whole genome shotgun (WGS) entry which is preliminary data.</text>
</comment>
<dbReference type="GO" id="GO:0051213">
    <property type="term" value="F:dioxygenase activity"/>
    <property type="evidence" value="ECO:0007669"/>
    <property type="project" value="UniProtKB-KW"/>
</dbReference>
<accession>A0AAE0BS72</accession>
<dbReference type="InterPro" id="IPR051842">
    <property type="entry name" value="uS12_prolyl_hydroxylase"/>
</dbReference>
<comment type="cofactor">
    <cofactor evidence="1">
        <name>L-ascorbate</name>
        <dbReference type="ChEBI" id="CHEBI:38290"/>
    </cofactor>
</comment>
<protein>
    <recommendedName>
        <fullName evidence="7">Fe2OG dioxygenase domain-containing protein</fullName>
    </recommendedName>
</protein>
<dbReference type="EMBL" id="LGRX02033442">
    <property type="protein sequence ID" value="KAK3241218.1"/>
    <property type="molecule type" value="Genomic_DNA"/>
</dbReference>
<keyword evidence="2" id="KW-0479">Metal-binding</keyword>
<evidence type="ECO:0000256" key="2">
    <source>
        <dbReference type="ARBA" id="ARBA00022723"/>
    </source>
</evidence>
<dbReference type="Proteomes" id="UP001190700">
    <property type="component" value="Unassembled WGS sequence"/>
</dbReference>
<dbReference type="AlphaFoldDB" id="A0AAE0BS72"/>
<dbReference type="GO" id="GO:0005506">
    <property type="term" value="F:iron ion binding"/>
    <property type="evidence" value="ECO:0007669"/>
    <property type="project" value="InterPro"/>
</dbReference>
<gene>
    <name evidence="8" type="ORF">CYMTET_48996</name>
</gene>
<dbReference type="PROSITE" id="PS51471">
    <property type="entry name" value="FE2OG_OXY"/>
    <property type="match status" value="1"/>
</dbReference>
<dbReference type="Pfam" id="PF13640">
    <property type="entry name" value="2OG-FeII_Oxy_3"/>
    <property type="match status" value="1"/>
</dbReference>
<dbReference type="GO" id="GO:0016705">
    <property type="term" value="F:oxidoreductase activity, acting on paired donors, with incorporation or reduction of molecular oxygen"/>
    <property type="evidence" value="ECO:0007669"/>
    <property type="project" value="InterPro"/>
</dbReference>
<feature type="compositionally biased region" description="Basic and acidic residues" evidence="6">
    <location>
        <begin position="261"/>
        <end position="273"/>
    </location>
</feature>
<dbReference type="SMART" id="SM00702">
    <property type="entry name" value="P4Hc"/>
    <property type="match status" value="1"/>
</dbReference>
<dbReference type="InterPro" id="IPR044862">
    <property type="entry name" value="Pro_4_hyd_alph_FE2OG_OXY"/>
</dbReference>
<evidence type="ECO:0000256" key="3">
    <source>
        <dbReference type="ARBA" id="ARBA00022964"/>
    </source>
</evidence>
<feature type="compositionally biased region" description="Basic residues" evidence="6">
    <location>
        <begin position="274"/>
        <end position="286"/>
    </location>
</feature>
<feature type="domain" description="Fe2OG dioxygenase" evidence="7">
    <location>
        <begin position="140"/>
        <end position="247"/>
    </location>
</feature>
<name>A0AAE0BS72_9CHLO</name>
<dbReference type="InterPro" id="IPR005123">
    <property type="entry name" value="Oxoglu/Fe-dep_dioxygenase_dom"/>
</dbReference>
<keyword evidence="5" id="KW-0408">Iron</keyword>
<organism evidence="8 9">
    <name type="scientific">Cymbomonas tetramitiformis</name>
    <dbReference type="NCBI Taxonomy" id="36881"/>
    <lineage>
        <taxon>Eukaryota</taxon>
        <taxon>Viridiplantae</taxon>
        <taxon>Chlorophyta</taxon>
        <taxon>Pyramimonadophyceae</taxon>
        <taxon>Pyramimonadales</taxon>
        <taxon>Pyramimonadaceae</taxon>
        <taxon>Cymbomonas</taxon>
    </lineage>
</organism>
<evidence type="ECO:0000256" key="5">
    <source>
        <dbReference type="ARBA" id="ARBA00023004"/>
    </source>
</evidence>
<keyword evidence="9" id="KW-1185">Reference proteome</keyword>
<dbReference type="PANTHER" id="PTHR12117:SF0">
    <property type="entry name" value="PROLYL 3-HYDROXYLASE OGFOD1"/>
    <property type="match status" value="1"/>
</dbReference>
<dbReference type="PANTHER" id="PTHR12117">
    <property type="entry name" value="HISTONE ACETYLTRANSFERASE COMPLEX"/>
    <property type="match status" value="1"/>
</dbReference>
<dbReference type="GO" id="GO:0031418">
    <property type="term" value="F:L-ascorbic acid binding"/>
    <property type="evidence" value="ECO:0007669"/>
    <property type="project" value="InterPro"/>
</dbReference>
<dbReference type="InterPro" id="IPR006620">
    <property type="entry name" value="Pro_4_hyd_alph"/>
</dbReference>
<evidence type="ECO:0000256" key="1">
    <source>
        <dbReference type="ARBA" id="ARBA00001961"/>
    </source>
</evidence>
<evidence type="ECO:0000256" key="4">
    <source>
        <dbReference type="ARBA" id="ARBA00023002"/>
    </source>
</evidence>